<evidence type="ECO:0000313" key="3">
    <source>
        <dbReference type="Proteomes" id="UP000265955"/>
    </source>
</evidence>
<proteinExistence type="predicted"/>
<dbReference type="Proteomes" id="UP000265955">
    <property type="component" value="Unassembled WGS sequence"/>
</dbReference>
<dbReference type="PANTHER" id="PTHR43265:SF1">
    <property type="entry name" value="ESTERASE ESTD"/>
    <property type="match status" value="1"/>
</dbReference>
<feature type="domain" description="AB hydrolase-1" evidence="1">
    <location>
        <begin position="32"/>
        <end position="229"/>
    </location>
</feature>
<dbReference type="EMBL" id="QYUO01000002">
    <property type="protein sequence ID" value="RJF96156.1"/>
    <property type="molecule type" value="Genomic_DNA"/>
</dbReference>
<dbReference type="FunFam" id="3.40.50.1820:FF:000487">
    <property type="entry name" value="Dienelactone hydrolase"/>
    <property type="match status" value="1"/>
</dbReference>
<dbReference type="PANTHER" id="PTHR43265">
    <property type="entry name" value="ESTERASE ESTD"/>
    <property type="match status" value="1"/>
</dbReference>
<name>A0A3A3G407_9BURK</name>
<dbReference type="Pfam" id="PF12697">
    <property type="entry name" value="Abhydrolase_6"/>
    <property type="match status" value="1"/>
</dbReference>
<comment type="caution">
    <text evidence="2">The sequence shown here is derived from an EMBL/GenBank/DDBJ whole genome shotgun (WGS) entry which is preliminary data.</text>
</comment>
<sequence length="257" mass="27500">MTSERFDFIGGSAQTLAARLDLPDGRPSAFALFAHCFTCGKDIFAASRIAQALTGHGIAVLRFDFTGLGASEGEFANTNFSSNLEDLLAAANHLRTKHRAPTLLIGHSLGGAAVLAAASLVPEVRGVVTIGAPSDPSHVVAQFGTQVRDIERDGEAEVKLAGRPFRIKRQFLDDLAGQRLLSKVNSLSAALMVMHSPKDATVKLNNATRIFAAAPHPKSFISLDDADHLLTRRSDALYVADIIAAWSRRYIADPAQE</sequence>
<dbReference type="GO" id="GO:0052689">
    <property type="term" value="F:carboxylic ester hydrolase activity"/>
    <property type="evidence" value="ECO:0007669"/>
    <property type="project" value="TreeGrafter"/>
</dbReference>
<dbReference type="RefSeq" id="WP_119771303.1">
    <property type="nucleotide sequence ID" value="NZ_QYUO01000002.1"/>
</dbReference>
<evidence type="ECO:0000313" key="2">
    <source>
        <dbReference type="EMBL" id="RJF96156.1"/>
    </source>
</evidence>
<dbReference type="AlphaFoldDB" id="A0A3A3G407"/>
<reference evidence="3" key="1">
    <citation type="submission" date="2018-09" db="EMBL/GenBank/DDBJ databases">
        <authorList>
            <person name="Zhu H."/>
        </authorList>
    </citation>
    <scope>NUCLEOTIDE SEQUENCE [LARGE SCALE GENOMIC DNA]</scope>
    <source>
        <strain evidence="3">K1R23-30</strain>
    </source>
</reference>
<gene>
    <name evidence="2" type="ORF">D3871_22785</name>
</gene>
<dbReference type="SUPFAM" id="SSF53474">
    <property type="entry name" value="alpha/beta-Hydrolases"/>
    <property type="match status" value="1"/>
</dbReference>
<dbReference type="InterPro" id="IPR053145">
    <property type="entry name" value="AB_hydrolase_Est10"/>
</dbReference>
<keyword evidence="3" id="KW-1185">Reference proteome</keyword>
<organism evidence="2 3">
    <name type="scientific">Noviherbaspirillum saxi</name>
    <dbReference type="NCBI Taxonomy" id="2320863"/>
    <lineage>
        <taxon>Bacteria</taxon>
        <taxon>Pseudomonadati</taxon>
        <taxon>Pseudomonadota</taxon>
        <taxon>Betaproteobacteria</taxon>
        <taxon>Burkholderiales</taxon>
        <taxon>Oxalobacteraceae</taxon>
        <taxon>Noviherbaspirillum</taxon>
    </lineage>
</organism>
<dbReference type="InterPro" id="IPR000073">
    <property type="entry name" value="AB_hydrolase_1"/>
</dbReference>
<dbReference type="Gene3D" id="3.40.50.1820">
    <property type="entry name" value="alpha/beta hydrolase"/>
    <property type="match status" value="1"/>
</dbReference>
<protein>
    <submittedName>
        <fullName evidence="2">Alpha/beta hydrolase</fullName>
    </submittedName>
</protein>
<evidence type="ECO:0000259" key="1">
    <source>
        <dbReference type="Pfam" id="PF12697"/>
    </source>
</evidence>
<accession>A0A3A3G407</accession>
<dbReference type="OrthoDB" id="9789573at2"/>
<keyword evidence="2" id="KW-0378">Hydrolase</keyword>
<dbReference type="InterPro" id="IPR029058">
    <property type="entry name" value="AB_hydrolase_fold"/>
</dbReference>